<proteinExistence type="predicted"/>
<evidence type="ECO:0000256" key="12">
    <source>
        <dbReference type="ARBA" id="ARBA00022777"/>
    </source>
</evidence>
<dbReference type="GO" id="GO:0005737">
    <property type="term" value="C:cytoplasm"/>
    <property type="evidence" value="ECO:0007669"/>
    <property type="project" value="UniProtKB-SubCell"/>
</dbReference>
<keyword evidence="9" id="KW-0808">Transferase</keyword>
<reference evidence="23 24" key="1">
    <citation type="submission" date="2019-10" db="EMBL/GenBank/DDBJ databases">
        <authorList>
            <person name="Karimi E."/>
        </authorList>
    </citation>
    <scope>NUCLEOTIDE SEQUENCE [LARGE SCALE GENOMIC DNA]</scope>
    <source>
        <strain evidence="23">Maribacter sp. 151</strain>
    </source>
</reference>
<keyword evidence="20" id="KW-0472">Membrane</keyword>
<dbReference type="GO" id="GO:0046872">
    <property type="term" value="F:metal ion binding"/>
    <property type="evidence" value="ECO:0007669"/>
    <property type="project" value="UniProtKB-KW"/>
</dbReference>
<accession>A0A653QZ01</accession>
<feature type="coiled-coil region" evidence="19">
    <location>
        <begin position="327"/>
        <end position="361"/>
    </location>
</feature>
<dbReference type="EMBL" id="CABWLR010000002">
    <property type="protein sequence ID" value="VXB47230.1"/>
    <property type="molecule type" value="Genomic_DNA"/>
</dbReference>
<dbReference type="SMART" id="SM00387">
    <property type="entry name" value="HATPase_c"/>
    <property type="match status" value="1"/>
</dbReference>
<evidence type="ECO:0000313" key="24">
    <source>
        <dbReference type="Proteomes" id="UP000430202"/>
    </source>
</evidence>
<dbReference type="InterPro" id="IPR011712">
    <property type="entry name" value="Sig_transdc_His_kin_sub3_dim/P"/>
</dbReference>
<keyword evidence="16" id="KW-0411">Iron-sulfur</keyword>
<feature type="coiled-coil region" evidence="19">
    <location>
        <begin position="213"/>
        <end position="240"/>
    </location>
</feature>
<evidence type="ECO:0000256" key="7">
    <source>
        <dbReference type="ARBA" id="ARBA00022490"/>
    </source>
</evidence>
<protein>
    <recommendedName>
        <fullName evidence="5">Oxygen sensor histidine kinase NreB</fullName>
        <ecNumber evidence="4">2.7.13.3</ecNumber>
    </recommendedName>
    <alternativeName>
        <fullName evidence="18">Nitrogen regulation protein B</fullName>
    </alternativeName>
</protein>
<evidence type="ECO:0000256" key="9">
    <source>
        <dbReference type="ARBA" id="ARBA00022679"/>
    </source>
</evidence>
<dbReference type="InterPro" id="IPR004358">
    <property type="entry name" value="Sig_transdc_His_kin-like_C"/>
</dbReference>
<evidence type="ECO:0000256" key="1">
    <source>
        <dbReference type="ARBA" id="ARBA00000085"/>
    </source>
</evidence>
<dbReference type="GO" id="GO:0051539">
    <property type="term" value="F:4 iron, 4 sulfur cluster binding"/>
    <property type="evidence" value="ECO:0007669"/>
    <property type="project" value="UniProtKB-KW"/>
</dbReference>
<dbReference type="GO" id="GO:0016020">
    <property type="term" value="C:membrane"/>
    <property type="evidence" value="ECO:0007669"/>
    <property type="project" value="InterPro"/>
</dbReference>
<sequence length="617" mass="71379">MKKLGFLIFLLSIGLTAQTNMKSEYAGLSEFLIQIKNFNYHDSKILAQNFDFELEREAILLANVLSEVELYHIELNLNNNIQNPLALCLNKLAFGYNSLYTRPYDTQSFKVFNDVYVFAKENNFQELEKFALISILEVYSFELLQTNEEMLLYLERLKNIKKDNADEYHYKMNLLHFSLRDIFLDIKVDDNFFLKFDSLMTNFSASHKFWPNYHSSKAVYQETKKQYAKAEENYFNAINLIKNEKFLRYIKFRSFIRIAEIKKKLIKPRLALRYIDSASIYKNQMDSVRSNYYLNYYYSSAYAMLGDYELGYRKFRKADSLKTFIDYERNANEISALNIKYQTAEKEKQILEEKQRAQTNRNWLIVATLALVFGAGIAILVQKNTTKKRKLAEQETLLKQERVDNLLKQQELVSIDAMIEGQEKERQRVANELHDDLGSLMATIKLHFGNVKGKDKDPALKQAQTLLEEAYQKVRGIAHSKNSGVMSSQGLLPAVKKMAQVISETNALEVSVEDFGMGERMENSLELSLFRTIQELVANAIKHAEATKLNIQISQYDDNLNIIIEDNGKGFDRSNLDKSKTGMGLTNIEKRIEHLEGNFTIDSVLGKGTSIIIDIPV</sequence>
<keyword evidence="15" id="KW-0902">Two-component regulatory system</keyword>
<dbReference type="InterPro" id="IPR005467">
    <property type="entry name" value="His_kinase_dom"/>
</dbReference>
<evidence type="ECO:0000256" key="2">
    <source>
        <dbReference type="ARBA" id="ARBA00001966"/>
    </source>
</evidence>
<comment type="function">
    <text evidence="17">Member of the two-component regulatory system NreB/NreC involved in the control of dissimilatory nitrate/nitrite reduction in response to oxygen. NreB functions as a direct oxygen sensor histidine kinase which is autophosphorylated, in the absence of oxygen, probably at the conserved histidine residue, and transfers its phosphate group probably to a conserved aspartate residue of NreC. NreB/NreC activates the expression of the nitrate (narGHJI) and nitrite (nir) reductase operons, as well as the putative nitrate transporter gene narT.</text>
</comment>
<keyword evidence="21" id="KW-0732">Signal</keyword>
<evidence type="ECO:0000256" key="15">
    <source>
        <dbReference type="ARBA" id="ARBA00023012"/>
    </source>
</evidence>
<feature type="signal peptide" evidence="21">
    <location>
        <begin position="1"/>
        <end position="17"/>
    </location>
</feature>
<dbReference type="Proteomes" id="UP000430202">
    <property type="component" value="Unassembled WGS sequence"/>
</dbReference>
<dbReference type="Pfam" id="PF02518">
    <property type="entry name" value="HATPase_c"/>
    <property type="match status" value="1"/>
</dbReference>
<keyword evidence="13" id="KW-0067">ATP-binding</keyword>
<feature type="domain" description="Histidine kinase" evidence="22">
    <location>
        <begin position="428"/>
        <end position="617"/>
    </location>
</feature>
<evidence type="ECO:0000256" key="6">
    <source>
        <dbReference type="ARBA" id="ARBA00022485"/>
    </source>
</evidence>
<dbReference type="GO" id="GO:0046983">
    <property type="term" value="F:protein dimerization activity"/>
    <property type="evidence" value="ECO:0007669"/>
    <property type="project" value="InterPro"/>
</dbReference>
<evidence type="ECO:0000256" key="18">
    <source>
        <dbReference type="ARBA" id="ARBA00030800"/>
    </source>
</evidence>
<dbReference type="InterPro" id="IPR003594">
    <property type="entry name" value="HATPase_dom"/>
</dbReference>
<evidence type="ECO:0000256" key="8">
    <source>
        <dbReference type="ARBA" id="ARBA00022553"/>
    </source>
</evidence>
<dbReference type="InterPro" id="IPR050482">
    <property type="entry name" value="Sensor_HK_TwoCompSys"/>
</dbReference>
<dbReference type="CDD" id="cd16917">
    <property type="entry name" value="HATPase_UhpB-NarQ-NarX-like"/>
    <property type="match status" value="1"/>
</dbReference>
<dbReference type="GO" id="GO:0000155">
    <property type="term" value="F:phosphorelay sensor kinase activity"/>
    <property type="evidence" value="ECO:0007669"/>
    <property type="project" value="InterPro"/>
</dbReference>
<dbReference type="PRINTS" id="PR00344">
    <property type="entry name" value="BCTRLSENSOR"/>
</dbReference>
<evidence type="ECO:0000256" key="10">
    <source>
        <dbReference type="ARBA" id="ARBA00022723"/>
    </source>
</evidence>
<evidence type="ECO:0000256" key="17">
    <source>
        <dbReference type="ARBA" id="ARBA00024827"/>
    </source>
</evidence>
<dbReference type="PANTHER" id="PTHR24421">
    <property type="entry name" value="NITRATE/NITRITE SENSOR PROTEIN NARX-RELATED"/>
    <property type="match status" value="1"/>
</dbReference>
<dbReference type="SUPFAM" id="SSF55874">
    <property type="entry name" value="ATPase domain of HSP90 chaperone/DNA topoisomerase II/histidine kinase"/>
    <property type="match status" value="1"/>
</dbReference>
<keyword evidence="6" id="KW-0004">4Fe-4S</keyword>
<keyword evidence="14" id="KW-0408">Iron</keyword>
<dbReference type="PROSITE" id="PS50109">
    <property type="entry name" value="HIS_KIN"/>
    <property type="match status" value="1"/>
</dbReference>
<dbReference type="PANTHER" id="PTHR24421:SF10">
    <property type="entry name" value="NITRATE_NITRITE SENSOR PROTEIN NARQ"/>
    <property type="match status" value="1"/>
</dbReference>
<evidence type="ECO:0000256" key="20">
    <source>
        <dbReference type="SAM" id="Phobius"/>
    </source>
</evidence>
<keyword evidence="11" id="KW-0547">Nucleotide-binding</keyword>
<evidence type="ECO:0000256" key="14">
    <source>
        <dbReference type="ARBA" id="ARBA00023004"/>
    </source>
</evidence>
<keyword evidence="10" id="KW-0479">Metal-binding</keyword>
<evidence type="ECO:0000256" key="11">
    <source>
        <dbReference type="ARBA" id="ARBA00022741"/>
    </source>
</evidence>
<feature type="chain" id="PRO_5024822449" description="Oxygen sensor histidine kinase NreB" evidence="21">
    <location>
        <begin position="18"/>
        <end position="617"/>
    </location>
</feature>
<comment type="cofactor">
    <cofactor evidence="2">
        <name>[4Fe-4S] cluster</name>
        <dbReference type="ChEBI" id="CHEBI:49883"/>
    </cofactor>
</comment>
<dbReference type="AlphaFoldDB" id="A0A653QZ01"/>
<keyword evidence="7" id="KW-0963">Cytoplasm</keyword>
<keyword evidence="19" id="KW-0175">Coiled coil</keyword>
<keyword evidence="20" id="KW-1133">Transmembrane helix</keyword>
<feature type="transmembrane region" description="Helical" evidence="20">
    <location>
        <begin position="363"/>
        <end position="381"/>
    </location>
</feature>
<evidence type="ECO:0000256" key="3">
    <source>
        <dbReference type="ARBA" id="ARBA00004496"/>
    </source>
</evidence>
<evidence type="ECO:0000256" key="5">
    <source>
        <dbReference type="ARBA" id="ARBA00017322"/>
    </source>
</evidence>
<dbReference type="GO" id="GO:0005524">
    <property type="term" value="F:ATP binding"/>
    <property type="evidence" value="ECO:0007669"/>
    <property type="project" value="UniProtKB-KW"/>
</dbReference>
<dbReference type="InterPro" id="IPR036890">
    <property type="entry name" value="HATPase_C_sf"/>
</dbReference>
<evidence type="ECO:0000256" key="13">
    <source>
        <dbReference type="ARBA" id="ARBA00022840"/>
    </source>
</evidence>
<evidence type="ECO:0000313" key="23">
    <source>
        <dbReference type="EMBL" id="VXB47230.1"/>
    </source>
</evidence>
<organism evidence="23 24">
    <name type="scientific">Maribacter litoralis</name>
    <dbReference type="NCBI Taxonomy" id="2059726"/>
    <lineage>
        <taxon>Bacteria</taxon>
        <taxon>Pseudomonadati</taxon>
        <taxon>Bacteroidota</taxon>
        <taxon>Flavobacteriia</taxon>
        <taxon>Flavobacteriales</taxon>
        <taxon>Flavobacteriaceae</taxon>
        <taxon>Maribacter</taxon>
    </lineage>
</organism>
<gene>
    <name evidence="23" type="ORF">MARI151_20689</name>
</gene>
<evidence type="ECO:0000256" key="16">
    <source>
        <dbReference type="ARBA" id="ARBA00023014"/>
    </source>
</evidence>
<evidence type="ECO:0000256" key="19">
    <source>
        <dbReference type="SAM" id="Coils"/>
    </source>
</evidence>
<dbReference type="Pfam" id="PF07730">
    <property type="entry name" value="HisKA_3"/>
    <property type="match status" value="1"/>
</dbReference>
<dbReference type="Gene3D" id="3.30.565.10">
    <property type="entry name" value="Histidine kinase-like ATPase, C-terminal domain"/>
    <property type="match status" value="1"/>
</dbReference>
<dbReference type="EC" id="2.7.13.3" evidence="4"/>
<keyword evidence="12 23" id="KW-0418">Kinase</keyword>
<comment type="subcellular location">
    <subcellularLocation>
        <location evidence="3">Cytoplasm</location>
    </subcellularLocation>
</comment>
<keyword evidence="8" id="KW-0597">Phosphoprotein</keyword>
<evidence type="ECO:0000256" key="4">
    <source>
        <dbReference type="ARBA" id="ARBA00012438"/>
    </source>
</evidence>
<name>A0A653QZ01_9FLAO</name>
<evidence type="ECO:0000256" key="21">
    <source>
        <dbReference type="SAM" id="SignalP"/>
    </source>
</evidence>
<comment type="catalytic activity">
    <reaction evidence="1">
        <text>ATP + protein L-histidine = ADP + protein N-phospho-L-histidine.</text>
        <dbReference type="EC" id="2.7.13.3"/>
    </reaction>
</comment>
<evidence type="ECO:0000259" key="22">
    <source>
        <dbReference type="PROSITE" id="PS50109"/>
    </source>
</evidence>
<keyword evidence="24" id="KW-1185">Reference proteome</keyword>
<keyword evidence="20" id="KW-0812">Transmembrane</keyword>
<dbReference type="Gene3D" id="1.20.5.1930">
    <property type="match status" value="1"/>
</dbReference>